<dbReference type="OrthoDB" id="9782387at2"/>
<dbReference type="SUPFAM" id="SSF54862">
    <property type="entry name" value="4Fe-4S ferredoxins"/>
    <property type="match status" value="1"/>
</dbReference>
<dbReference type="SFLD" id="SFLDG01118">
    <property type="entry name" value="activating_enzymes__group_2"/>
    <property type="match status" value="1"/>
</dbReference>
<dbReference type="NCBIfam" id="TIGR02494">
    <property type="entry name" value="PFLE_PFLC"/>
    <property type="match status" value="1"/>
</dbReference>
<keyword evidence="9" id="KW-0456">Lyase</keyword>
<dbReference type="SUPFAM" id="SSF102114">
    <property type="entry name" value="Radical SAM enzymes"/>
    <property type="match status" value="1"/>
</dbReference>
<dbReference type="PANTHER" id="PTHR30352:SF4">
    <property type="entry name" value="PYRUVATE FORMATE-LYASE 2-ACTIVATING ENZYME"/>
    <property type="match status" value="1"/>
</dbReference>
<feature type="domain" description="Radical SAM core" evidence="8">
    <location>
        <begin position="15"/>
        <end position="300"/>
    </location>
</feature>
<dbReference type="SFLD" id="SFLDG01066">
    <property type="entry name" value="organic_radical-activating_enz"/>
    <property type="match status" value="1"/>
</dbReference>
<dbReference type="InterPro" id="IPR017896">
    <property type="entry name" value="4Fe4S_Fe-S-bd"/>
</dbReference>
<dbReference type="EMBL" id="FWXY01000006">
    <property type="protein sequence ID" value="SMC63931.1"/>
    <property type="molecule type" value="Genomic_DNA"/>
</dbReference>
<dbReference type="Gene3D" id="3.30.70.20">
    <property type="match status" value="1"/>
</dbReference>
<dbReference type="InterPro" id="IPR012839">
    <property type="entry name" value="Organic_radical_activase"/>
</dbReference>
<dbReference type="GO" id="GO:0051539">
    <property type="term" value="F:4 iron, 4 sulfur cluster binding"/>
    <property type="evidence" value="ECO:0007669"/>
    <property type="project" value="UniProtKB-KW"/>
</dbReference>
<dbReference type="STRING" id="1121400.SAMN02746065_10683"/>
<feature type="domain" description="4Fe-4S ferredoxin-type" evidence="7">
    <location>
        <begin position="46"/>
        <end position="75"/>
    </location>
</feature>
<evidence type="ECO:0000313" key="9">
    <source>
        <dbReference type="EMBL" id="SMC63931.1"/>
    </source>
</evidence>
<evidence type="ECO:0000256" key="1">
    <source>
        <dbReference type="ARBA" id="ARBA00001966"/>
    </source>
</evidence>
<keyword evidence="6" id="KW-0411">Iron-sulfur</keyword>
<evidence type="ECO:0000259" key="8">
    <source>
        <dbReference type="PROSITE" id="PS51918"/>
    </source>
</evidence>
<dbReference type="InterPro" id="IPR058240">
    <property type="entry name" value="rSAM_sf"/>
</dbReference>
<keyword evidence="10" id="KW-1185">Reference proteome</keyword>
<dbReference type="InterPro" id="IPR007197">
    <property type="entry name" value="rSAM"/>
</dbReference>
<reference evidence="9 10" key="1">
    <citation type="submission" date="2017-04" db="EMBL/GenBank/DDBJ databases">
        <authorList>
            <person name="Afonso C.L."/>
            <person name="Miller P.J."/>
            <person name="Scott M.A."/>
            <person name="Spackman E."/>
            <person name="Goraichik I."/>
            <person name="Dimitrov K.M."/>
            <person name="Suarez D.L."/>
            <person name="Swayne D.E."/>
        </authorList>
    </citation>
    <scope>NUCLEOTIDE SEQUENCE [LARGE SCALE GENOMIC DNA]</scope>
    <source>
        <strain evidence="9 10">DSM 3385</strain>
    </source>
</reference>
<keyword evidence="4" id="KW-0479">Metal-binding</keyword>
<dbReference type="PANTHER" id="PTHR30352">
    <property type="entry name" value="PYRUVATE FORMATE-LYASE-ACTIVATING ENZYME"/>
    <property type="match status" value="1"/>
</dbReference>
<keyword evidence="5" id="KW-0408">Iron</keyword>
<organism evidence="9 10">
    <name type="scientific">Desulfocicer vacuolatum DSM 3385</name>
    <dbReference type="NCBI Taxonomy" id="1121400"/>
    <lineage>
        <taxon>Bacteria</taxon>
        <taxon>Pseudomonadati</taxon>
        <taxon>Thermodesulfobacteriota</taxon>
        <taxon>Desulfobacteria</taxon>
        <taxon>Desulfobacterales</taxon>
        <taxon>Desulfobacteraceae</taxon>
        <taxon>Desulfocicer</taxon>
    </lineage>
</organism>
<dbReference type="Pfam" id="PF04055">
    <property type="entry name" value="Radical_SAM"/>
    <property type="match status" value="1"/>
</dbReference>
<dbReference type="RefSeq" id="WP_084067997.1">
    <property type="nucleotide sequence ID" value="NZ_FWXY01000006.1"/>
</dbReference>
<dbReference type="AlphaFoldDB" id="A0A1W2AU22"/>
<dbReference type="InterPro" id="IPR017900">
    <property type="entry name" value="4Fe4S_Fe_S_CS"/>
</dbReference>
<evidence type="ECO:0000313" key="10">
    <source>
        <dbReference type="Proteomes" id="UP000192418"/>
    </source>
</evidence>
<dbReference type="GO" id="GO:0016829">
    <property type="term" value="F:lyase activity"/>
    <property type="evidence" value="ECO:0007669"/>
    <property type="project" value="UniProtKB-KW"/>
</dbReference>
<dbReference type="InterPro" id="IPR034457">
    <property type="entry name" value="Organic_radical-activating"/>
</dbReference>
<keyword evidence="2" id="KW-0004">4Fe-4S</keyword>
<evidence type="ECO:0000256" key="5">
    <source>
        <dbReference type="ARBA" id="ARBA00023004"/>
    </source>
</evidence>
<keyword evidence="3" id="KW-0949">S-adenosyl-L-methionine</keyword>
<dbReference type="GO" id="GO:0046872">
    <property type="term" value="F:metal ion binding"/>
    <property type="evidence" value="ECO:0007669"/>
    <property type="project" value="UniProtKB-KW"/>
</dbReference>
<dbReference type="Gene3D" id="3.80.30.10">
    <property type="entry name" value="pyruvate-formate lyase- activating enzyme"/>
    <property type="match status" value="1"/>
</dbReference>
<sequence length="305" mass="33844">MTVGRILRIEKLSTFDGDGLRTVIFLKGCPLGCRWCSTPESQKKTTDFGIHKNKCTNCFTCVDTCPEGAISHDDAGDIFTTDMTLCKDCRQCVDGCPAGARIAYGYNATVDEMLRELGKDSVFYYHSGGGVTVSGGEPLVQKDFVAALLEGCVMQGINTAVETSGHVPWENIENVLPWIDTLFYDLKHLDANIHRQITGVDNGLILENLKKIDETHRSFPVIVRMPVIPTLNDQDANIKALGLFCRGLKKLKEIQLLPYHRLGIETYRRLSLSYGLEGIRSPGDDEMNRKVDLLKDMGLRVRVGG</sequence>
<dbReference type="PROSITE" id="PS51379">
    <property type="entry name" value="4FE4S_FER_2"/>
    <property type="match status" value="2"/>
</dbReference>
<dbReference type="Proteomes" id="UP000192418">
    <property type="component" value="Unassembled WGS sequence"/>
</dbReference>
<dbReference type="InterPro" id="IPR040074">
    <property type="entry name" value="BssD/PflA/YjjW"/>
</dbReference>
<comment type="cofactor">
    <cofactor evidence="1">
        <name>[4Fe-4S] cluster</name>
        <dbReference type="ChEBI" id="CHEBI:49883"/>
    </cofactor>
</comment>
<evidence type="ECO:0000256" key="2">
    <source>
        <dbReference type="ARBA" id="ARBA00022485"/>
    </source>
</evidence>
<name>A0A1W2AU22_9BACT</name>
<evidence type="ECO:0000259" key="7">
    <source>
        <dbReference type="PROSITE" id="PS51379"/>
    </source>
</evidence>
<dbReference type="PIRSF" id="PIRSF000371">
    <property type="entry name" value="PFL_act_enz"/>
    <property type="match status" value="1"/>
</dbReference>
<keyword evidence="9" id="KW-0670">Pyruvate</keyword>
<feature type="domain" description="4Fe-4S ferredoxin-type" evidence="7">
    <location>
        <begin position="77"/>
        <end position="106"/>
    </location>
</feature>
<dbReference type="PROSITE" id="PS51918">
    <property type="entry name" value="RADICAL_SAM"/>
    <property type="match status" value="1"/>
</dbReference>
<protein>
    <submittedName>
        <fullName evidence="9">Pyruvate formate lyase activating enzyme</fullName>
    </submittedName>
</protein>
<evidence type="ECO:0000256" key="6">
    <source>
        <dbReference type="ARBA" id="ARBA00023014"/>
    </source>
</evidence>
<dbReference type="PROSITE" id="PS00198">
    <property type="entry name" value="4FE4S_FER_1"/>
    <property type="match status" value="2"/>
</dbReference>
<gene>
    <name evidence="9" type="ORF">SAMN02746065_10683</name>
</gene>
<evidence type="ECO:0000256" key="3">
    <source>
        <dbReference type="ARBA" id="ARBA00022691"/>
    </source>
</evidence>
<proteinExistence type="predicted"/>
<accession>A0A1W2AU22</accession>
<evidence type="ECO:0000256" key="4">
    <source>
        <dbReference type="ARBA" id="ARBA00022723"/>
    </source>
</evidence>
<dbReference type="SFLD" id="SFLDS00029">
    <property type="entry name" value="Radical_SAM"/>
    <property type="match status" value="1"/>
</dbReference>
<dbReference type="GO" id="GO:0016491">
    <property type="term" value="F:oxidoreductase activity"/>
    <property type="evidence" value="ECO:0007669"/>
    <property type="project" value="InterPro"/>
</dbReference>